<dbReference type="InterPro" id="IPR011711">
    <property type="entry name" value="GntR_C"/>
</dbReference>
<sequence length="264" mass="29405">MGRIGTPRREPTASRPAQPVPRRKKAEGGRDGAGQGGLPVDANRGSVWIAGQLRQAIMDGTYKFGEKLPAERHLADAFDASRTTIRLALDQLEQERLLTRRVGSGTFVSHRVVSELDNIADSTSPLELIEARLGIEPHMTRLAVLNASNRDIEKMTEALERAEAASDNSEAWTEWDTQFHLLLAEAAHNRLVLWLYQHVNEIRSHDQWKSMRDKVLTAARIAEYNRQHRALLGAIASRDVEGAAAMVTSHLHFARRQLMGIEGA</sequence>
<dbReference type="Pfam" id="PF07729">
    <property type="entry name" value="FCD"/>
    <property type="match status" value="1"/>
</dbReference>
<dbReference type="Gene3D" id="1.10.10.10">
    <property type="entry name" value="Winged helix-like DNA-binding domain superfamily/Winged helix DNA-binding domain"/>
    <property type="match status" value="1"/>
</dbReference>
<dbReference type="AlphaFoldDB" id="A0A4R6WSM1"/>
<dbReference type="EMBL" id="SNYW01000006">
    <property type="protein sequence ID" value="TDQ84615.1"/>
    <property type="molecule type" value="Genomic_DNA"/>
</dbReference>
<dbReference type="Gene3D" id="1.20.120.530">
    <property type="entry name" value="GntR ligand-binding domain-like"/>
    <property type="match status" value="1"/>
</dbReference>
<dbReference type="PRINTS" id="PR00035">
    <property type="entry name" value="HTHGNTR"/>
</dbReference>
<dbReference type="InterPro" id="IPR036390">
    <property type="entry name" value="WH_DNA-bd_sf"/>
</dbReference>
<protein>
    <submittedName>
        <fullName evidence="6">GntR family transcriptional regulator</fullName>
    </submittedName>
</protein>
<evidence type="ECO:0000256" key="2">
    <source>
        <dbReference type="ARBA" id="ARBA00023125"/>
    </source>
</evidence>
<dbReference type="SUPFAM" id="SSF46785">
    <property type="entry name" value="Winged helix' DNA-binding domain"/>
    <property type="match status" value="1"/>
</dbReference>
<dbReference type="SMART" id="SM00895">
    <property type="entry name" value="FCD"/>
    <property type="match status" value="1"/>
</dbReference>
<dbReference type="GO" id="GO:0003700">
    <property type="term" value="F:DNA-binding transcription factor activity"/>
    <property type="evidence" value="ECO:0007669"/>
    <property type="project" value="InterPro"/>
</dbReference>
<keyword evidence="7" id="KW-1185">Reference proteome</keyword>
<keyword evidence="3" id="KW-0804">Transcription</keyword>
<reference evidence="6 7" key="1">
    <citation type="submission" date="2019-03" db="EMBL/GenBank/DDBJ databases">
        <title>Genomic Encyclopedia of Type Strains, Phase III (KMG-III): the genomes of soil and plant-associated and newly described type strains.</title>
        <authorList>
            <person name="Whitman W."/>
        </authorList>
    </citation>
    <scope>NUCLEOTIDE SEQUENCE [LARGE SCALE GENOMIC DNA]</scope>
    <source>
        <strain evidence="6 7">CGMCC 1.7660</strain>
    </source>
</reference>
<evidence type="ECO:0000313" key="6">
    <source>
        <dbReference type="EMBL" id="TDQ84615.1"/>
    </source>
</evidence>
<dbReference type="GO" id="GO:0003677">
    <property type="term" value="F:DNA binding"/>
    <property type="evidence" value="ECO:0007669"/>
    <property type="project" value="UniProtKB-KW"/>
</dbReference>
<dbReference type="SMART" id="SM00345">
    <property type="entry name" value="HTH_GNTR"/>
    <property type="match status" value="1"/>
</dbReference>
<organism evidence="6 7">
    <name type="scientific">Dongia mobilis</name>
    <dbReference type="NCBI Taxonomy" id="578943"/>
    <lineage>
        <taxon>Bacteria</taxon>
        <taxon>Pseudomonadati</taxon>
        <taxon>Pseudomonadota</taxon>
        <taxon>Alphaproteobacteria</taxon>
        <taxon>Rhodospirillales</taxon>
        <taxon>Dongiaceae</taxon>
        <taxon>Dongia</taxon>
    </lineage>
</organism>
<keyword evidence="2" id="KW-0238">DNA-binding</keyword>
<accession>A0A4R6WSM1</accession>
<dbReference type="InterPro" id="IPR008920">
    <property type="entry name" value="TF_FadR/GntR_C"/>
</dbReference>
<dbReference type="Pfam" id="PF00392">
    <property type="entry name" value="GntR"/>
    <property type="match status" value="1"/>
</dbReference>
<keyword evidence="1" id="KW-0805">Transcription regulation</keyword>
<evidence type="ECO:0000313" key="7">
    <source>
        <dbReference type="Proteomes" id="UP000295783"/>
    </source>
</evidence>
<dbReference type="CDD" id="cd07377">
    <property type="entry name" value="WHTH_GntR"/>
    <property type="match status" value="1"/>
</dbReference>
<dbReference type="PROSITE" id="PS50949">
    <property type="entry name" value="HTH_GNTR"/>
    <property type="match status" value="1"/>
</dbReference>
<name>A0A4R6WSM1_9PROT</name>
<dbReference type="PANTHER" id="PTHR43537:SF5">
    <property type="entry name" value="UXU OPERON TRANSCRIPTIONAL REGULATOR"/>
    <property type="match status" value="1"/>
</dbReference>
<evidence type="ECO:0000256" key="1">
    <source>
        <dbReference type="ARBA" id="ARBA00023015"/>
    </source>
</evidence>
<dbReference type="Proteomes" id="UP000295783">
    <property type="component" value="Unassembled WGS sequence"/>
</dbReference>
<comment type="caution">
    <text evidence="6">The sequence shown here is derived from an EMBL/GenBank/DDBJ whole genome shotgun (WGS) entry which is preliminary data.</text>
</comment>
<proteinExistence type="predicted"/>
<dbReference type="InterPro" id="IPR036388">
    <property type="entry name" value="WH-like_DNA-bd_sf"/>
</dbReference>
<evidence type="ECO:0000259" key="5">
    <source>
        <dbReference type="PROSITE" id="PS50949"/>
    </source>
</evidence>
<dbReference type="PANTHER" id="PTHR43537">
    <property type="entry name" value="TRANSCRIPTIONAL REGULATOR, GNTR FAMILY"/>
    <property type="match status" value="1"/>
</dbReference>
<feature type="domain" description="HTH gntR-type" evidence="5">
    <location>
        <begin position="43"/>
        <end position="111"/>
    </location>
</feature>
<dbReference type="InterPro" id="IPR000524">
    <property type="entry name" value="Tscrpt_reg_HTH_GntR"/>
</dbReference>
<evidence type="ECO:0000256" key="4">
    <source>
        <dbReference type="SAM" id="MobiDB-lite"/>
    </source>
</evidence>
<dbReference type="SUPFAM" id="SSF48008">
    <property type="entry name" value="GntR ligand-binding domain-like"/>
    <property type="match status" value="1"/>
</dbReference>
<evidence type="ECO:0000256" key="3">
    <source>
        <dbReference type="ARBA" id="ARBA00023163"/>
    </source>
</evidence>
<feature type="region of interest" description="Disordered" evidence="4">
    <location>
        <begin position="1"/>
        <end position="41"/>
    </location>
</feature>
<gene>
    <name evidence="6" type="ORF">A8950_1174</name>
</gene>